<protein>
    <submittedName>
        <fullName evidence="2">Uncharacterized protein</fullName>
    </submittedName>
</protein>
<feature type="compositionally biased region" description="Polar residues" evidence="1">
    <location>
        <begin position="1"/>
        <end position="23"/>
    </location>
</feature>
<keyword evidence="3" id="KW-1185">Reference proteome</keyword>
<sequence length="120" mass="13336">MQPENTKTFAPSFQNSSTSSHTPNDVFPCESPNLPVSFQTDEKSVDSLHCESEALTRVVLPKTMQPEMTKTFAPIFQNPSTSSHTPNDVFPCESPNLRVSFQTDEKSVDSLHCESEALTR</sequence>
<evidence type="ECO:0000313" key="2">
    <source>
        <dbReference type="EMBL" id="GIX94074.1"/>
    </source>
</evidence>
<dbReference type="AlphaFoldDB" id="A0AAV4PAI1"/>
<proteinExistence type="predicted"/>
<dbReference type="Proteomes" id="UP001054837">
    <property type="component" value="Unassembled WGS sequence"/>
</dbReference>
<name>A0AAV4PAI1_9ARAC</name>
<gene>
    <name evidence="2" type="ORF">CDAR_227191</name>
</gene>
<dbReference type="EMBL" id="BPLQ01002575">
    <property type="protein sequence ID" value="GIX94074.1"/>
    <property type="molecule type" value="Genomic_DNA"/>
</dbReference>
<organism evidence="2 3">
    <name type="scientific">Caerostris darwini</name>
    <dbReference type="NCBI Taxonomy" id="1538125"/>
    <lineage>
        <taxon>Eukaryota</taxon>
        <taxon>Metazoa</taxon>
        <taxon>Ecdysozoa</taxon>
        <taxon>Arthropoda</taxon>
        <taxon>Chelicerata</taxon>
        <taxon>Arachnida</taxon>
        <taxon>Araneae</taxon>
        <taxon>Araneomorphae</taxon>
        <taxon>Entelegynae</taxon>
        <taxon>Araneoidea</taxon>
        <taxon>Araneidae</taxon>
        <taxon>Caerostris</taxon>
    </lineage>
</organism>
<evidence type="ECO:0000313" key="3">
    <source>
        <dbReference type="Proteomes" id="UP001054837"/>
    </source>
</evidence>
<accession>A0AAV4PAI1</accession>
<evidence type="ECO:0000256" key="1">
    <source>
        <dbReference type="SAM" id="MobiDB-lite"/>
    </source>
</evidence>
<comment type="caution">
    <text evidence="2">The sequence shown here is derived from an EMBL/GenBank/DDBJ whole genome shotgun (WGS) entry which is preliminary data.</text>
</comment>
<feature type="region of interest" description="Disordered" evidence="1">
    <location>
        <begin position="1"/>
        <end position="28"/>
    </location>
</feature>
<reference evidence="2 3" key="1">
    <citation type="submission" date="2021-06" db="EMBL/GenBank/DDBJ databases">
        <title>Caerostris darwini draft genome.</title>
        <authorList>
            <person name="Kono N."/>
            <person name="Arakawa K."/>
        </authorList>
    </citation>
    <scope>NUCLEOTIDE SEQUENCE [LARGE SCALE GENOMIC DNA]</scope>
</reference>